<dbReference type="KEGG" id="pspi:PS2015_1479"/>
<evidence type="ECO:0000256" key="4">
    <source>
        <dbReference type="ARBA" id="ARBA00006432"/>
    </source>
</evidence>
<reference evidence="17 18" key="1">
    <citation type="submission" date="2015-11" db="EMBL/GenBank/DDBJ databases">
        <authorList>
            <person name="Zhang Y."/>
            <person name="Guo Z."/>
        </authorList>
    </citation>
    <scope>NUCLEOTIDE SEQUENCE [LARGE SCALE GENOMIC DNA]</scope>
    <source>
        <strain evidence="17 18">KCTC 32221</strain>
    </source>
</reference>
<dbReference type="PATRIC" id="fig|1249552.3.peg.1483"/>
<keyword evidence="11" id="KW-0472">Membrane</keyword>
<dbReference type="InterPro" id="IPR025110">
    <property type="entry name" value="AMP-bd_C"/>
</dbReference>
<dbReference type="GO" id="GO:0005524">
    <property type="term" value="F:ATP binding"/>
    <property type="evidence" value="ECO:0007669"/>
    <property type="project" value="UniProtKB-KW"/>
</dbReference>
<evidence type="ECO:0000256" key="8">
    <source>
        <dbReference type="ARBA" id="ARBA00022840"/>
    </source>
</evidence>
<dbReference type="RefSeq" id="WP_058021604.1">
    <property type="nucleotide sequence ID" value="NZ_CP013189.1"/>
</dbReference>
<feature type="domain" description="AMP-binding enzyme C-terminal" evidence="16">
    <location>
        <begin position="464"/>
        <end position="538"/>
    </location>
</feature>
<evidence type="ECO:0000256" key="9">
    <source>
        <dbReference type="ARBA" id="ARBA00022842"/>
    </source>
</evidence>
<dbReference type="GO" id="GO:0004467">
    <property type="term" value="F:long-chain fatty acid-CoA ligase activity"/>
    <property type="evidence" value="ECO:0007669"/>
    <property type="project" value="UniProtKB-EC"/>
</dbReference>
<feature type="domain" description="AMP-dependent synthetase/ligase" evidence="15">
    <location>
        <begin position="26"/>
        <end position="413"/>
    </location>
</feature>
<dbReference type="InterPro" id="IPR050237">
    <property type="entry name" value="ATP-dep_AMP-bd_enzyme"/>
</dbReference>
<keyword evidence="5 17" id="KW-0436">Ligase</keyword>
<dbReference type="PANTHER" id="PTHR43767:SF8">
    <property type="entry name" value="LONG-CHAIN-FATTY-ACID--COA LIGASE"/>
    <property type="match status" value="1"/>
</dbReference>
<dbReference type="CDD" id="cd05936">
    <property type="entry name" value="FC-FACS_FadD_like"/>
    <property type="match status" value="1"/>
</dbReference>
<comment type="cofactor">
    <cofactor evidence="1">
        <name>Mg(2+)</name>
        <dbReference type="ChEBI" id="CHEBI:18420"/>
    </cofactor>
</comment>
<evidence type="ECO:0000256" key="5">
    <source>
        <dbReference type="ARBA" id="ARBA00022598"/>
    </source>
</evidence>
<name>A0A0S2KCU4_9GAMM</name>
<keyword evidence="9" id="KW-0460">Magnesium</keyword>
<gene>
    <name evidence="17" type="ORF">PS2015_1479</name>
</gene>
<evidence type="ECO:0000256" key="11">
    <source>
        <dbReference type="ARBA" id="ARBA00023136"/>
    </source>
</evidence>
<dbReference type="GO" id="GO:0016020">
    <property type="term" value="C:membrane"/>
    <property type="evidence" value="ECO:0007669"/>
    <property type="project" value="UniProtKB-SubCell"/>
</dbReference>
<protein>
    <recommendedName>
        <fullName evidence="13">Long-chain-fatty-acid--CoA ligase</fullName>
        <ecNumber evidence="12">6.2.1.3</ecNumber>
    </recommendedName>
    <alternativeName>
        <fullName evidence="14">Long-chain acyl-CoA synthetase</fullName>
    </alternativeName>
</protein>
<evidence type="ECO:0000256" key="3">
    <source>
        <dbReference type="ARBA" id="ARBA00005005"/>
    </source>
</evidence>
<keyword evidence="10" id="KW-0443">Lipid metabolism</keyword>
<dbReference type="InterPro" id="IPR000873">
    <property type="entry name" value="AMP-dep_synth/lig_dom"/>
</dbReference>
<proteinExistence type="inferred from homology"/>
<keyword evidence="7" id="KW-0276">Fatty acid metabolism</keyword>
<dbReference type="EC" id="6.2.1.3" evidence="12"/>
<dbReference type="AlphaFoldDB" id="A0A0S2KCU4"/>
<dbReference type="Proteomes" id="UP000065641">
    <property type="component" value="Chromosome"/>
</dbReference>
<comment type="subcellular location">
    <subcellularLocation>
        <location evidence="2">Membrane</location>
        <topology evidence="2">Peripheral membrane protein</topology>
    </subcellularLocation>
</comment>
<dbReference type="FunFam" id="3.40.50.12780:FF:000003">
    <property type="entry name" value="Long-chain-fatty-acid--CoA ligase FadD"/>
    <property type="match status" value="1"/>
</dbReference>
<evidence type="ECO:0000256" key="12">
    <source>
        <dbReference type="ARBA" id="ARBA00026121"/>
    </source>
</evidence>
<evidence type="ECO:0000256" key="10">
    <source>
        <dbReference type="ARBA" id="ARBA00023098"/>
    </source>
</evidence>
<dbReference type="InterPro" id="IPR045851">
    <property type="entry name" value="AMP-bd_C_sf"/>
</dbReference>
<sequence>MFTAPALETTGDMSTSQFKTIADVFEYAFDHHADRPAFQCMGHQMTYADLNDASARLANWLIKHSGLKAGDRIAIQMPNILQFPVAVMAAARAGLVIVNTNPLYTAREMKHQFTDSGVRGIIILENFCHNLEKILADTDICCVITTQIGDMLPQPQRSVVNLAVKYIKRMVPAWKIARAHSWRDALAQPPAELSKIDSGTDVAIVLYTGGTTGLAKGAMLTHQNLISNMMQLRQVSKALIRDKEDTIVAPLPLYHTYAFMFHCMAGVYAGNLSVLIPNPRDIDDLIKTLAALPEINGFVGLNTLFLAMCRHRQINRVNFSDMRFTGSGGMALTISVAEEWLKVTGCQVYEGYGLTECSPVVSVNPHDKVKIGTVGPAVPGTEVMTVDEQGQDTGINEKGELWVRGPQVMKGYWQNDKATRESITEDGWFKTGDFAVIDEDGFIKIVDRKKDLIIISGFNVFPSEVEEVVNSHPGVAESAAIGIPNDKSGEVIKLFVVRRDNVLTLDELTSYCRENLTAYKVPKQIVFVDDLPKSNVGKILRRELREQELATLS</sequence>
<evidence type="ECO:0000256" key="2">
    <source>
        <dbReference type="ARBA" id="ARBA00004170"/>
    </source>
</evidence>
<dbReference type="STRING" id="1249552.PS2015_1479"/>
<dbReference type="FunFam" id="3.30.300.30:FF:000006">
    <property type="entry name" value="Long-chain-fatty-acid--CoA ligase FadD"/>
    <property type="match status" value="1"/>
</dbReference>
<dbReference type="Gene3D" id="3.30.300.30">
    <property type="match status" value="1"/>
</dbReference>
<dbReference type="PANTHER" id="PTHR43767">
    <property type="entry name" value="LONG-CHAIN-FATTY-ACID--COA LIGASE"/>
    <property type="match status" value="1"/>
</dbReference>
<dbReference type="EMBL" id="CP013189">
    <property type="protein sequence ID" value="ALO46136.1"/>
    <property type="molecule type" value="Genomic_DNA"/>
</dbReference>
<evidence type="ECO:0000256" key="6">
    <source>
        <dbReference type="ARBA" id="ARBA00022741"/>
    </source>
</evidence>
<keyword evidence="18" id="KW-1185">Reference proteome</keyword>
<evidence type="ECO:0000259" key="15">
    <source>
        <dbReference type="Pfam" id="PF00501"/>
    </source>
</evidence>
<dbReference type="SUPFAM" id="SSF56801">
    <property type="entry name" value="Acetyl-CoA synthetase-like"/>
    <property type="match status" value="1"/>
</dbReference>
<organism evidence="17 18">
    <name type="scientific">Pseudohongiella spirulinae</name>
    <dbReference type="NCBI Taxonomy" id="1249552"/>
    <lineage>
        <taxon>Bacteria</taxon>
        <taxon>Pseudomonadati</taxon>
        <taxon>Pseudomonadota</taxon>
        <taxon>Gammaproteobacteria</taxon>
        <taxon>Pseudomonadales</taxon>
        <taxon>Pseudohongiellaceae</taxon>
        <taxon>Pseudohongiella</taxon>
    </lineage>
</organism>
<evidence type="ECO:0000313" key="18">
    <source>
        <dbReference type="Proteomes" id="UP000065641"/>
    </source>
</evidence>
<evidence type="ECO:0000256" key="14">
    <source>
        <dbReference type="ARBA" id="ARBA00042773"/>
    </source>
</evidence>
<comment type="similarity">
    <text evidence="4">Belongs to the ATP-dependent AMP-binding enzyme family.</text>
</comment>
<dbReference type="InterPro" id="IPR042099">
    <property type="entry name" value="ANL_N_sf"/>
</dbReference>
<dbReference type="PROSITE" id="PS00455">
    <property type="entry name" value="AMP_BINDING"/>
    <property type="match status" value="1"/>
</dbReference>
<evidence type="ECO:0000313" key="17">
    <source>
        <dbReference type="EMBL" id="ALO46136.1"/>
    </source>
</evidence>
<evidence type="ECO:0000256" key="1">
    <source>
        <dbReference type="ARBA" id="ARBA00001946"/>
    </source>
</evidence>
<dbReference type="InterPro" id="IPR020845">
    <property type="entry name" value="AMP-binding_CS"/>
</dbReference>
<keyword evidence="6" id="KW-0547">Nucleotide-binding</keyword>
<evidence type="ECO:0000256" key="7">
    <source>
        <dbReference type="ARBA" id="ARBA00022832"/>
    </source>
</evidence>
<comment type="pathway">
    <text evidence="3">Lipid metabolism; fatty acid beta-oxidation.</text>
</comment>
<dbReference type="Pfam" id="PF00501">
    <property type="entry name" value="AMP-binding"/>
    <property type="match status" value="1"/>
</dbReference>
<dbReference type="Pfam" id="PF13193">
    <property type="entry name" value="AMP-binding_C"/>
    <property type="match status" value="1"/>
</dbReference>
<evidence type="ECO:0000259" key="16">
    <source>
        <dbReference type="Pfam" id="PF13193"/>
    </source>
</evidence>
<keyword evidence="8" id="KW-0067">ATP-binding</keyword>
<accession>A0A0S2KCU4</accession>
<evidence type="ECO:0000256" key="13">
    <source>
        <dbReference type="ARBA" id="ARBA00039545"/>
    </source>
</evidence>
<dbReference type="OrthoDB" id="9803968at2"/>
<dbReference type="Gene3D" id="3.40.50.12780">
    <property type="entry name" value="N-terminal domain of ligase-like"/>
    <property type="match status" value="1"/>
</dbReference>